<proteinExistence type="predicted"/>
<sequence length="179" mass="19374">MIRRGQRQAVAALGYWGERGNGVARTNGKPTPLEPGVTMDPGCKLGQQVGSKICIKLHGGLKEVRRKRDEPDGGGEAHAAPVTSKAALLAFLLLFTTILWGVSGTSRISMSFDRTGYHTIGHARPLRPNQRMGHFYISTGIDWAPNYTVESRLESFPVGGLAAQWSARCLTLETGERGS</sequence>
<gene>
    <name evidence="2" type="ORF">PEBR_00997</name>
</gene>
<dbReference type="AlphaFoldDB" id="A0A1S9S021"/>
<organism evidence="2 3">
    <name type="scientific">Penicillium brasilianum</name>
    <dbReference type="NCBI Taxonomy" id="104259"/>
    <lineage>
        <taxon>Eukaryota</taxon>
        <taxon>Fungi</taxon>
        <taxon>Dikarya</taxon>
        <taxon>Ascomycota</taxon>
        <taxon>Pezizomycotina</taxon>
        <taxon>Eurotiomycetes</taxon>
        <taxon>Eurotiomycetidae</taxon>
        <taxon>Eurotiales</taxon>
        <taxon>Aspergillaceae</taxon>
        <taxon>Penicillium</taxon>
    </lineage>
</organism>
<comment type="caution">
    <text evidence="2">The sequence shown here is derived from an EMBL/GenBank/DDBJ whole genome shotgun (WGS) entry which is preliminary data.</text>
</comment>
<name>A0A1S9S021_PENBI</name>
<keyword evidence="1" id="KW-0812">Transmembrane</keyword>
<reference evidence="3" key="1">
    <citation type="submission" date="2015-09" db="EMBL/GenBank/DDBJ databases">
        <authorList>
            <person name="Fill T.P."/>
            <person name="Baretta J.F."/>
            <person name="de Almeida L.G."/>
            <person name="Rocha M."/>
            <person name="de Souza D.H."/>
            <person name="Malavazi I."/>
            <person name="Cerdeira L.T."/>
            <person name="Hong H."/>
            <person name="Samborskyy M."/>
            <person name="de Vasconcelos A.T."/>
            <person name="Leadlay P."/>
            <person name="Rodrigues-Filho E."/>
        </authorList>
    </citation>
    <scope>NUCLEOTIDE SEQUENCE [LARGE SCALE GENOMIC DNA]</scope>
    <source>
        <strain evidence="3">LaBioMMi 136</strain>
    </source>
</reference>
<accession>A0A1S9S021</accession>
<dbReference type="EMBL" id="LJBN01000015">
    <property type="protein sequence ID" value="OOQ91147.1"/>
    <property type="molecule type" value="Genomic_DNA"/>
</dbReference>
<keyword evidence="1" id="KW-1133">Transmembrane helix</keyword>
<evidence type="ECO:0000256" key="1">
    <source>
        <dbReference type="SAM" id="Phobius"/>
    </source>
</evidence>
<feature type="transmembrane region" description="Helical" evidence="1">
    <location>
        <begin position="86"/>
        <end position="103"/>
    </location>
</feature>
<keyword evidence="1" id="KW-0472">Membrane</keyword>
<evidence type="ECO:0000313" key="2">
    <source>
        <dbReference type="EMBL" id="OOQ91147.1"/>
    </source>
</evidence>
<protein>
    <submittedName>
        <fullName evidence="2">Uncharacterized protein</fullName>
    </submittedName>
</protein>
<dbReference type="Proteomes" id="UP000190744">
    <property type="component" value="Unassembled WGS sequence"/>
</dbReference>
<evidence type="ECO:0000313" key="3">
    <source>
        <dbReference type="Proteomes" id="UP000190744"/>
    </source>
</evidence>